<dbReference type="EMBL" id="LGUB01000111">
    <property type="protein sequence ID" value="KRH94232.1"/>
    <property type="molecule type" value="Genomic_DNA"/>
</dbReference>
<evidence type="ECO:0000256" key="5">
    <source>
        <dbReference type="ARBA" id="ARBA00022840"/>
    </source>
</evidence>
<dbReference type="EC" id="6.3.2.2" evidence="1 6"/>
<comment type="caution">
    <text evidence="7">The sequence shown here is derived from an EMBL/GenBank/DDBJ whole genome shotgun (WGS) entry which is preliminary data.</text>
</comment>
<dbReference type="PANTHER" id="PTHR11164">
    <property type="entry name" value="GLUTAMATE CYSTEINE LIGASE"/>
    <property type="match status" value="1"/>
</dbReference>
<dbReference type="AlphaFoldDB" id="A0A0R0LYN2"/>
<dbReference type="Pfam" id="PF03074">
    <property type="entry name" value="GCS"/>
    <property type="match status" value="2"/>
</dbReference>
<comment type="pathway">
    <text evidence="6">Sulfur metabolism; glutathione biosynthesis; glutathione from L-cysteine and L-glutamate: step 1/2.</text>
</comment>
<dbReference type="GO" id="GO:0006750">
    <property type="term" value="P:glutathione biosynthetic process"/>
    <property type="evidence" value="ECO:0007669"/>
    <property type="project" value="UniProtKB-UniRule"/>
</dbReference>
<evidence type="ECO:0000256" key="3">
    <source>
        <dbReference type="ARBA" id="ARBA00022684"/>
    </source>
</evidence>
<dbReference type="VEuPathDB" id="MicrosporidiaDB:M153_3280008658"/>
<evidence type="ECO:0000256" key="2">
    <source>
        <dbReference type="ARBA" id="ARBA00022598"/>
    </source>
</evidence>
<dbReference type="Proteomes" id="UP000051530">
    <property type="component" value="Unassembled WGS sequence"/>
</dbReference>
<organism evidence="7 8">
    <name type="scientific">Pseudoloma neurophilia</name>
    <dbReference type="NCBI Taxonomy" id="146866"/>
    <lineage>
        <taxon>Eukaryota</taxon>
        <taxon>Fungi</taxon>
        <taxon>Fungi incertae sedis</taxon>
        <taxon>Microsporidia</taxon>
        <taxon>Pseudoloma</taxon>
    </lineage>
</organism>
<dbReference type="PANTHER" id="PTHR11164:SF0">
    <property type="entry name" value="GLUTAMATE--CYSTEINE LIGASE CATALYTIC SUBUNIT"/>
    <property type="match status" value="1"/>
</dbReference>
<keyword evidence="8" id="KW-1185">Reference proteome</keyword>
<dbReference type="GO" id="GO:0004357">
    <property type="term" value="F:glutamate-cysteine ligase activity"/>
    <property type="evidence" value="ECO:0007669"/>
    <property type="project" value="UniProtKB-UniRule"/>
</dbReference>
<feature type="non-terminal residue" evidence="7">
    <location>
        <position position="1"/>
    </location>
</feature>
<keyword evidence="2 6" id="KW-0436">Ligase</keyword>
<dbReference type="OrthoDB" id="7939818at2759"/>
<evidence type="ECO:0000256" key="1">
    <source>
        <dbReference type="ARBA" id="ARBA00012220"/>
    </source>
</evidence>
<keyword evidence="4 6" id="KW-0547">Nucleotide-binding</keyword>
<accession>A0A0R0LYN2</accession>
<dbReference type="Gene3D" id="3.30.590.50">
    <property type="match status" value="2"/>
</dbReference>
<reference evidence="7 8" key="1">
    <citation type="submission" date="2015-07" db="EMBL/GenBank/DDBJ databases">
        <title>The genome of Pseudoloma neurophilia, a relevant intracellular parasite of the zebrafish.</title>
        <authorList>
            <person name="Ndikumana S."/>
            <person name="Pelin A."/>
            <person name="Sanders J."/>
            <person name="Corradi N."/>
        </authorList>
    </citation>
    <scope>NUCLEOTIDE SEQUENCE [LARGE SCALE GENOMIC DNA]</scope>
    <source>
        <strain evidence="7 8">MK1</strain>
    </source>
</reference>
<dbReference type="GO" id="GO:0005524">
    <property type="term" value="F:ATP binding"/>
    <property type="evidence" value="ECO:0007669"/>
    <property type="project" value="UniProtKB-UniRule"/>
</dbReference>
<sequence>SNEDSHSYFLNSTKILPDEPKHKNKVDCLESGKDITIKKKCEEQSNKMTEEKVKKKISPSRRDIESIESVQKVTERAEFIISFQLEDFEEARFIYDQLTIFAPLILRLTRATFCGDERPRINYGDELFCNSNWDRCSIGFDDRTISERGGRGEIKGLCSCGNCPELIDNTYCDYSVEEYQDNVQPPRREMEYLPKFIPKGENYLKELRQIKKGQGDLVKKFISKDTRCPYDEGELSHEVSSSDTESSETIFLKDGPSKTGPSEEYYFAKNRSLIDQFMVCLSDRRTSYKKSTQKPTIRKSKFSCSDMFISKDASQFNDTEVSFKQEHFDYLVNQKVDVTMAKYIASLFIRDPLVNIKEYMSSNEDTENLYEFLNIQSNNFKSTMLKLPIDDGWRVELRSIEIQVTPYENYCIIIFVTLLVEWFRSIYQEKLAEKKTNIGFYIPMSLVEKNFARVGVSRHCEEDFPYPYHSYNGESFEEAGMSDEYFKLLKMLECGEKTKEEIFHTDEYKKYGVKAPKDNMKFFFKQIESELVEEMTIEEIFVPICIKLKSQHPQYYYEIEYIEKKATSELVSALYFFFSNTERHTRPIGPQFDSQNSMKPNLVRLKGADSYFYLKRQERESEEK</sequence>
<comment type="similarity">
    <text evidence="6">Belongs to the glutamate--cysteine ligase type 3 family.</text>
</comment>
<keyword evidence="3 6" id="KW-0317">Glutathione biosynthesis</keyword>
<protein>
    <recommendedName>
        <fullName evidence="1 6">Glutamate--cysteine ligase</fullName>
        <ecNumber evidence="1 6">6.3.2.2</ecNumber>
    </recommendedName>
    <alternativeName>
        <fullName evidence="6">Gamma-ECS</fullName>
    </alternativeName>
    <alternativeName>
        <fullName evidence="6">Gamma-glutamylcysteine synthetase</fullName>
    </alternativeName>
</protein>
<dbReference type="UniPathway" id="UPA00142">
    <property type="reaction ID" value="UER00209"/>
</dbReference>
<comment type="catalytic activity">
    <reaction evidence="6">
        <text>L-cysteine + L-glutamate + ATP = gamma-L-glutamyl-L-cysteine + ADP + phosphate + H(+)</text>
        <dbReference type="Rhea" id="RHEA:13285"/>
        <dbReference type="ChEBI" id="CHEBI:15378"/>
        <dbReference type="ChEBI" id="CHEBI:29985"/>
        <dbReference type="ChEBI" id="CHEBI:30616"/>
        <dbReference type="ChEBI" id="CHEBI:35235"/>
        <dbReference type="ChEBI" id="CHEBI:43474"/>
        <dbReference type="ChEBI" id="CHEBI:58173"/>
        <dbReference type="ChEBI" id="CHEBI:456216"/>
        <dbReference type="EC" id="6.3.2.2"/>
    </reaction>
</comment>
<proteinExistence type="inferred from homology"/>
<gene>
    <name evidence="7" type="ORF">M153_3280008658</name>
</gene>
<evidence type="ECO:0000256" key="4">
    <source>
        <dbReference type="ARBA" id="ARBA00022741"/>
    </source>
</evidence>
<evidence type="ECO:0000313" key="7">
    <source>
        <dbReference type="EMBL" id="KRH94232.1"/>
    </source>
</evidence>
<name>A0A0R0LYN2_9MICR</name>
<evidence type="ECO:0000313" key="8">
    <source>
        <dbReference type="Proteomes" id="UP000051530"/>
    </source>
</evidence>
<dbReference type="InterPro" id="IPR004308">
    <property type="entry name" value="GCS"/>
</dbReference>
<evidence type="ECO:0000256" key="6">
    <source>
        <dbReference type="RuleBase" id="RU367135"/>
    </source>
</evidence>
<keyword evidence="5 6" id="KW-0067">ATP-binding</keyword>